<evidence type="ECO:0000313" key="3">
    <source>
        <dbReference type="Proteomes" id="UP000217154"/>
    </source>
</evidence>
<gene>
    <name evidence="2" type="ORF">CKY39_04425</name>
</gene>
<accession>A0A250DDT7</accession>
<evidence type="ECO:0008006" key="4">
    <source>
        <dbReference type="Google" id="ProtNLM"/>
    </source>
</evidence>
<organism evidence="2 3">
    <name type="scientific">Variovorax boronicumulans</name>
    <dbReference type="NCBI Taxonomy" id="436515"/>
    <lineage>
        <taxon>Bacteria</taxon>
        <taxon>Pseudomonadati</taxon>
        <taxon>Pseudomonadota</taxon>
        <taxon>Betaproteobacteria</taxon>
        <taxon>Burkholderiales</taxon>
        <taxon>Comamonadaceae</taxon>
        <taxon>Variovorax</taxon>
    </lineage>
</organism>
<dbReference type="RefSeq" id="WP_095743590.1">
    <property type="nucleotide sequence ID" value="NZ_CP023284.1"/>
</dbReference>
<feature type="chain" id="PRO_5012806519" description="OmpA-like domain-containing protein" evidence="1">
    <location>
        <begin position="26"/>
        <end position="169"/>
    </location>
</feature>
<evidence type="ECO:0000313" key="2">
    <source>
        <dbReference type="EMBL" id="ATA52545.1"/>
    </source>
</evidence>
<feature type="signal peptide" evidence="1">
    <location>
        <begin position="1"/>
        <end position="25"/>
    </location>
</feature>
<keyword evidence="1" id="KW-0732">Signal</keyword>
<dbReference type="EMBL" id="CP023284">
    <property type="protein sequence ID" value="ATA52545.1"/>
    <property type="molecule type" value="Genomic_DNA"/>
</dbReference>
<evidence type="ECO:0000256" key="1">
    <source>
        <dbReference type="SAM" id="SignalP"/>
    </source>
</evidence>
<name>A0A250DDT7_9BURK</name>
<protein>
    <recommendedName>
        <fullName evidence="4">OmpA-like domain-containing protein</fullName>
    </recommendedName>
</protein>
<proteinExistence type="predicted"/>
<dbReference type="KEGG" id="vbo:CKY39_04425"/>
<reference evidence="2 3" key="1">
    <citation type="submission" date="2017-09" db="EMBL/GenBank/DDBJ databases">
        <title>The diverse metabolic capabilities of V. boronicumulans make it an excellent choice for continued studies on novel biodegradation.</title>
        <authorList>
            <person name="Sun S."/>
        </authorList>
    </citation>
    <scope>NUCLEOTIDE SEQUENCE [LARGE SCALE GENOMIC DNA]</scope>
    <source>
        <strain evidence="2 3">J1</strain>
    </source>
</reference>
<dbReference type="PROSITE" id="PS51257">
    <property type="entry name" value="PROKAR_LIPOPROTEIN"/>
    <property type="match status" value="1"/>
</dbReference>
<sequence>MIRHLKSLRGVALALTTLGPTAVLACSPIKAFYVYFDRDSAAVSADQVLRLGSWMTELRMRYPNHEAIYVGASVEPEERDHRPHGLGLERGRNVARVLRENLQFTARIDLPKTSHVVGREPSANKSVENQRALGVQLDFLPACPHECTCQMGDPLYKAPAPRHSTGASG</sequence>
<dbReference type="AlphaFoldDB" id="A0A250DDT7"/>
<dbReference type="Proteomes" id="UP000217154">
    <property type="component" value="Chromosome"/>
</dbReference>